<gene>
    <name evidence="2" type="ORF">SLEP1_g49998</name>
</gene>
<dbReference type="GO" id="GO:0010073">
    <property type="term" value="P:meristem maintenance"/>
    <property type="evidence" value="ECO:0007669"/>
    <property type="project" value="InterPro"/>
</dbReference>
<dbReference type="Proteomes" id="UP001054252">
    <property type="component" value="Unassembled WGS sequence"/>
</dbReference>
<dbReference type="AlphaFoldDB" id="A0AAV5LZE9"/>
<dbReference type="Pfam" id="PF10536">
    <property type="entry name" value="PMD"/>
    <property type="match status" value="1"/>
</dbReference>
<dbReference type="EMBL" id="BPVZ01000160">
    <property type="protein sequence ID" value="GKV42615.1"/>
    <property type="molecule type" value="Genomic_DNA"/>
</dbReference>
<dbReference type="PANTHER" id="PTHR46033:SF67">
    <property type="entry name" value="AMINOTRANSFERASE-LIKE, PLANT MOBILE DOMAIN FAMILY PROTEIN"/>
    <property type="match status" value="1"/>
</dbReference>
<reference evidence="2 3" key="1">
    <citation type="journal article" date="2021" name="Commun. Biol.">
        <title>The genome of Shorea leprosula (Dipterocarpaceae) highlights the ecological relevance of drought in aseasonal tropical rainforests.</title>
        <authorList>
            <person name="Ng K.K.S."/>
            <person name="Kobayashi M.J."/>
            <person name="Fawcett J.A."/>
            <person name="Hatakeyama M."/>
            <person name="Paape T."/>
            <person name="Ng C.H."/>
            <person name="Ang C.C."/>
            <person name="Tnah L.H."/>
            <person name="Lee C.T."/>
            <person name="Nishiyama T."/>
            <person name="Sese J."/>
            <person name="O'Brien M.J."/>
            <person name="Copetti D."/>
            <person name="Mohd Noor M.I."/>
            <person name="Ong R.C."/>
            <person name="Putra M."/>
            <person name="Sireger I.Z."/>
            <person name="Indrioko S."/>
            <person name="Kosugi Y."/>
            <person name="Izuno A."/>
            <person name="Isagi Y."/>
            <person name="Lee S.L."/>
            <person name="Shimizu K.K."/>
        </authorList>
    </citation>
    <scope>NUCLEOTIDE SEQUENCE [LARGE SCALE GENOMIC DNA]</scope>
    <source>
        <strain evidence="2">214</strain>
    </source>
</reference>
<feature type="domain" description="Aminotransferase-like plant mobile" evidence="1">
    <location>
        <begin position="99"/>
        <end position="187"/>
    </location>
</feature>
<comment type="caution">
    <text evidence="2">The sequence shown here is derived from an EMBL/GenBank/DDBJ whole genome shotgun (WGS) entry which is preliminary data.</text>
</comment>
<proteinExistence type="predicted"/>
<sequence length="191" mass="21437">MAGSSSKGIVEVREEAMVSPTGGDPTFRKAHFIKPCTDSITGPFSNLHSLCLSSLPATFDPKSWAMNVKFSGWTYPPINWTTWVKNMASLHESIWRKAGIYEPIMNSTYIIPRTDDLVFGVAERWFNETKRFIFPWGEATMTLEDVMILGGYSVLGSPVFIKLETDELKETKKKLEEAWTSSGEQQLQSGS</sequence>
<protein>
    <recommendedName>
        <fullName evidence="1">Aminotransferase-like plant mobile domain-containing protein</fullName>
    </recommendedName>
</protein>
<evidence type="ECO:0000259" key="1">
    <source>
        <dbReference type="Pfam" id="PF10536"/>
    </source>
</evidence>
<dbReference type="PANTHER" id="PTHR46033">
    <property type="entry name" value="PROTEIN MAIN-LIKE 2"/>
    <property type="match status" value="1"/>
</dbReference>
<dbReference type="InterPro" id="IPR044824">
    <property type="entry name" value="MAIN-like"/>
</dbReference>
<keyword evidence="3" id="KW-1185">Reference proteome</keyword>
<accession>A0AAV5LZE9</accession>
<evidence type="ECO:0000313" key="2">
    <source>
        <dbReference type="EMBL" id="GKV42615.1"/>
    </source>
</evidence>
<dbReference type="InterPro" id="IPR019557">
    <property type="entry name" value="AminoTfrase-like_pln_mobile"/>
</dbReference>
<organism evidence="2 3">
    <name type="scientific">Rubroshorea leprosula</name>
    <dbReference type="NCBI Taxonomy" id="152421"/>
    <lineage>
        <taxon>Eukaryota</taxon>
        <taxon>Viridiplantae</taxon>
        <taxon>Streptophyta</taxon>
        <taxon>Embryophyta</taxon>
        <taxon>Tracheophyta</taxon>
        <taxon>Spermatophyta</taxon>
        <taxon>Magnoliopsida</taxon>
        <taxon>eudicotyledons</taxon>
        <taxon>Gunneridae</taxon>
        <taxon>Pentapetalae</taxon>
        <taxon>rosids</taxon>
        <taxon>malvids</taxon>
        <taxon>Malvales</taxon>
        <taxon>Dipterocarpaceae</taxon>
        <taxon>Rubroshorea</taxon>
    </lineage>
</organism>
<name>A0AAV5LZE9_9ROSI</name>
<evidence type="ECO:0000313" key="3">
    <source>
        <dbReference type="Proteomes" id="UP001054252"/>
    </source>
</evidence>